<evidence type="ECO:0000313" key="2">
    <source>
        <dbReference type="Proteomes" id="UP000317243"/>
    </source>
</evidence>
<gene>
    <name evidence="1" type="ORF">KOR42_51170</name>
</gene>
<keyword evidence="2" id="KW-1185">Reference proteome</keyword>
<dbReference type="Proteomes" id="UP000317243">
    <property type="component" value="Unassembled WGS sequence"/>
</dbReference>
<name>A0A5C5VMT0_9PLAN</name>
<evidence type="ECO:0008006" key="3">
    <source>
        <dbReference type="Google" id="ProtNLM"/>
    </source>
</evidence>
<accession>A0A5C5VMT0</accession>
<comment type="caution">
    <text evidence="1">The sequence shown here is derived from an EMBL/GenBank/DDBJ whole genome shotgun (WGS) entry which is preliminary data.</text>
</comment>
<dbReference type="Pfam" id="PF07799">
    <property type="entry name" value="DUF1643"/>
    <property type="match status" value="1"/>
</dbReference>
<proteinExistence type="predicted"/>
<evidence type="ECO:0000313" key="1">
    <source>
        <dbReference type="EMBL" id="TWT39838.1"/>
    </source>
</evidence>
<dbReference type="EMBL" id="SIHI01000065">
    <property type="protein sequence ID" value="TWT39838.1"/>
    <property type="molecule type" value="Genomic_DNA"/>
</dbReference>
<sequence>MHTKTENVLASLDEVISRLKLNGTMSIVEKKHEAEGVRSVAIYSECEQFRYTLTRTWNRPVRRRVAFIGLNPSTATEIQNDPTVARCIQFARDWDFDEMTMLNAFAFRATDPKVMKRHDRPVGIDNDRYIQKVVQRSDLIICCWGTHATHLDRSRELLEKLEKWKCPLHCLKLTKAGLPGHPLYLKRSSVPLQLASSSQ</sequence>
<organism evidence="1 2">
    <name type="scientific">Thalassoglobus neptunius</name>
    <dbReference type="NCBI Taxonomy" id="1938619"/>
    <lineage>
        <taxon>Bacteria</taxon>
        <taxon>Pseudomonadati</taxon>
        <taxon>Planctomycetota</taxon>
        <taxon>Planctomycetia</taxon>
        <taxon>Planctomycetales</taxon>
        <taxon>Planctomycetaceae</taxon>
        <taxon>Thalassoglobus</taxon>
    </lineage>
</organism>
<dbReference type="AlphaFoldDB" id="A0A5C5VMT0"/>
<dbReference type="InterPro" id="IPR012441">
    <property type="entry name" value="DUF1643"/>
</dbReference>
<protein>
    <recommendedName>
        <fullName evidence="3">DUF1643 domain-containing protein</fullName>
    </recommendedName>
</protein>
<reference evidence="1 2" key="1">
    <citation type="submission" date="2019-02" db="EMBL/GenBank/DDBJ databases">
        <title>Deep-cultivation of Planctomycetes and their phenomic and genomic characterization uncovers novel biology.</title>
        <authorList>
            <person name="Wiegand S."/>
            <person name="Jogler M."/>
            <person name="Boedeker C."/>
            <person name="Pinto D."/>
            <person name="Vollmers J."/>
            <person name="Rivas-Marin E."/>
            <person name="Kohn T."/>
            <person name="Peeters S.H."/>
            <person name="Heuer A."/>
            <person name="Rast P."/>
            <person name="Oberbeckmann S."/>
            <person name="Bunk B."/>
            <person name="Jeske O."/>
            <person name="Meyerdierks A."/>
            <person name="Storesund J.E."/>
            <person name="Kallscheuer N."/>
            <person name="Luecker S."/>
            <person name="Lage O.M."/>
            <person name="Pohl T."/>
            <person name="Merkel B.J."/>
            <person name="Hornburger P."/>
            <person name="Mueller R.-W."/>
            <person name="Bruemmer F."/>
            <person name="Labrenz M."/>
            <person name="Spormann A.M."/>
            <person name="Op Den Camp H."/>
            <person name="Overmann J."/>
            <person name="Amann R."/>
            <person name="Jetten M.S.M."/>
            <person name="Mascher T."/>
            <person name="Medema M.H."/>
            <person name="Devos D.P."/>
            <person name="Kaster A.-K."/>
            <person name="Ovreas L."/>
            <person name="Rohde M."/>
            <person name="Galperin M.Y."/>
            <person name="Jogler C."/>
        </authorList>
    </citation>
    <scope>NUCLEOTIDE SEQUENCE [LARGE SCALE GENOMIC DNA]</scope>
    <source>
        <strain evidence="1 2">KOR42</strain>
    </source>
</reference>